<proteinExistence type="predicted"/>
<feature type="coiled-coil region" evidence="1">
    <location>
        <begin position="293"/>
        <end position="320"/>
    </location>
</feature>
<sequence>MKTRDAEDMKRRVQPTQDELKLLSIQLECAKTEKASLAREVAAAAACLENERVLADRQKTALQQQMSVQEFTVRISRLQSDNSEQEGCLRDYKRQVAREVKRLKQSLNAANDNGGLPQSKRGSAGYKTSEMRREKQRLKIELLKKESRELSQDSTEDTSEQDTSLDTSTLENDFKGGVVTGRHGDIYTPQGTRQSSDKRSREINGFVSTGARGISIRRGIVKTEAKYSIFRISRSISIPLRKANCGDEGTAEFQLDCSAIPSGGRQGGMDCVQQPGGSNDIRTVGTITHKINVKATDDSYQMTQQRMKEAEEERKGVSTKVINTPKKGSKKVFKSVHKLAVFQRQIRSGTGTKISSSPNKTIRERVIHLLAVRPYKKLELIYRLNKDGVNLKDKNSLTGILQQVAGMTDNQYRLFKHLYSEVQVETWPGYSETEKQVVRRKMKSDMNDSSLVTSSSSSSPPKSTETNKQTSKRLCPSEAERSSKKQRISHIKNNNNIIKDSVDKRSSSVNKASPTESMVVSLPIKKEVIESSSTGNLYKFTTNSTCSFHCSFQ</sequence>
<dbReference type="GO" id="GO:0006368">
    <property type="term" value="P:transcription elongation by RNA polymerase II"/>
    <property type="evidence" value="ECO:0007669"/>
    <property type="project" value="InterPro"/>
</dbReference>
<dbReference type="GO" id="GO:0008023">
    <property type="term" value="C:transcription elongation factor complex"/>
    <property type="evidence" value="ECO:0007669"/>
    <property type="project" value="InterPro"/>
</dbReference>
<feature type="region of interest" description="Disordered" evidence="2">
    <location>
        <begin position="145"/>
        <end position="202"/>
    </location>
</feature>
<keyword evidence="1" id="KW-0175">Coiled coil</keyword>
<feature type="region of interest" description="Disordered" evidence="2">
    <location>
        <begin position="106"/>
        <end position="133"/>
    </location>
</feature>
<evidence type="ECO:0000259" key="3">
    <source>
        <dbReference type="Pfam" id="PF10390"/>
    </source>
</evidence>
<dbReference type="InterPro" id="IPR042065">
    <property type="entry name" value="E3_ELL-like"/>
</dbReference>
<organism evidence="4 5">
    <name type="scientific">Desmophyllum pertusum</name>
    <dbReference type="NCBI Taxonomy" id="174260"/>
    <lineage>
        <taxon>Eukaryota</taxon>
        <taxon>Metazoa</taxon>
        <taxon>Cnidaria</taxon>
        <taxon>Anthozoa</taxon>
        <taxon>Hexacorallia</taxon>
        <taxon>Scleractinia</taxon>
        <taxon>Caryophylliina</taxon>
        <taxon>Caryophylliidae</taxon>
        <taxon>Desmophyllum</taxon>
    </lineage>
</organism>
<reference evidence="4" key="1">
    <citation type="submission" date="2023-01" db="EMBL/GenBank/DDBJ databases">
        <title>Genome assembly of the deep-sea coral Lophelia pertusa.</title>
        <authorList>
            <person name="Herrera S."/>
            <person name="Cordes E."/>
        </authorList>
    </citation>
    <scope>NUCLEOTIDE SEQUENCE</scope>
    <source>
        <strain evidence="4">USNM1676648</strain>
        <tissue evidence="4">Polyp</tissue>
    </source>
</reference>
<dbReference type="SUPFAM" id="SSF46785">
    <property type="entry name" value="Winged helix' DNA-binding domain"/>
    <property type="match status" value="1"/>
</dbReference>
<dbReference type="Gene3D" id="1.10.10.2670">
    <property type="entry name" value="E3 ubiquitin-protein ligase"/>
    <property type="match status" value="1"/>
</dbReference>
<feature type="compositionally biased region" description="Polar residues" evidence="2">
    <location>
        <begin position="161"/>
        <end position="171"/>
    </location>
</feature>
<dbReference type="GO" id="GO:0042795">
    <property type="term" value="P:snRNA transcription by RNA polymerase II"/>
    <property type="evidence" value="ECO:0007669"/>
    <property type="project" value="TreeGrafter"/>
</dbReference>
<dbReference type="GO" id="GO:0032968">
    <property type="term" value="P:positive regulation of transcription elongation by RNA polymerase II"/>
    <property type="evidence" value="ECO:0007669"/>
    <property type="project" value="TreeGrafter"/>
</dbReference>
<feature type="region of interest" description="Disordered" evidence="2">
    <location>
        <begin position="438"/>
        <end position="514"/>
    </location>
</feature>
<evidence type="ECO:0000313" key="4">
    <source>
        <dbReference type="EMBL" id="KAJ7384553.1"/>
    </source>
</evidence>
<name>A0A9X0D3P5_9CNID</name>
<dbReference type="Pfam" id="PF10390">
    <property type="entry name" value="ELL"/>
    <property type="match status" value="1"/>
</dbReference>
<dbReference type="InterPro" id="IPR019464">
    <property type="entry name" value="ELL_N"/>
</dbReference>
<feature type="coiled-coil region" evidence="1">
    <location>
        <begin position="20"/>
        <end position="65"/>
    </location>
</feature>
<dbReference type="GO" id="GO:0000987">
    <property type="term" value="F:cis-regulatory region sequence-specific DNA binding"/>
    <property type="evidence" value="ECO:0007669"/>
    <property type="project" value="TreeGrafter"/>
</dbReference>
<dbReference type="InterPro" id="IPR031176">
    <property type="entry name" value="ELL/occludin"/>
</dbReference>
<feature type="domain" description="RNA polymerase II elongation factor ELL N-terminal" evidence="3">
    <location>
        <begin position="236"/>
        <end position="442"/>
    </location>
</feature>
<evidence type="ECO:0000256" key="2">
    <source>
        <dbReference type="SAM" id="MobiDB-lite"/>
    </source>
</evidence>
<dbReference type="InterPro" id="IPR036390">
    <property type="entry name" value="WH_DNA-bd_sf"/>
</dbReference>
<evidence type="ECO:0000256" key="1">
    <source>
        <dbReference type="SAM" id="Coils"/>
    </source>
</evidence>
<evidence type="ECO:0000313" key="5">
    <source>
        <dbReference type="Proteomes" id="UP001163046"/>
    </source>
</evidence>
<gene>
    <name evidence="4" type="primary">ELL2_1</name>
    <name evidence="4" type="ORF">OS493_021184</name>
</gene>
<dbReference type="OrthoDB" id="6284217at2759"/>
<dbReference type="PANTHER" id="PTHR23288:SF17">
    <property type="entry name" value="RNA POLYMERASE II ELONGATION FACTOR ELL"/>
    <property type="match status" value="1"/>
</dbReference>
<feature type="compositionally biased region" description="Low complexity" evidence="2">
    <location>
        <begin position="449"/>
        <end position="464"/>
    </location>
</feature>
<protein>
    <submittedName>
        <fullName evidence="4">snRNA transcription by RNA polymerase II</fullName>
    </submittedName>
</protein>
<dbReference type="AlphaFoldDB" id="A0A9X0D3P5"/>
<keyword evidence="5" id="KW-1185">Reference proteome</keyword>
<dbReference type="EMBL" id="MU825886">
    <property type="protein sequence ID" value="KAJ7384553.1"/>
    <property type="molecule type" value="Genomic_DNA"/>
</dbReference>
<comment type="caution">
    <text evidence="4">The sequence shown here is derived from an EMBL/GenBank/DDBJ whole genome shotgun (WGS) entry which is preliminary data.</text>
</comment>
<accession>A0A9X0D3P5</accession>
<dbReference type="Proteomes" id="UP001163046">
    <property type="component" value="Unassembled WGS sequence"/>
</dbReference>
<dbReference type="PANTHER" id="PTHR23288">
    <property type="entry name" value="OCCLUDIN AND RNA POLYMERASE II ELONGATION FACTOR ELL"/>
    <property type="match status" value="1"/>
</dbReference>